<evidence type="ECO:0000256" key="1">
    <source>
        <dbReference type="SAM" id="MobiDB-lite"/>
    </source>
</evidence>
<gene>
    <name evidence="2" type="ORF">B0H65DRAFT_442634</name>
</gene>
<organism evidence="2 3">
    <name type="scientific">Neurospora tetraspora</name>
    <dbReference type="NCBI Taxonomy" id="94610"/>
    <lineage>
        <taxon>Eukaryota</taxon>
        <taxon>Fungi</taxon>
        <taxon>Dikarya</taxon>
        <taxon>Ascomycota</taxon>
        <taxon>Pezizomycotina</taxon>
        <taxon>Sordariomycetes</taxon>
        <taxon>Sordariomycetidae</taxon>
        <taxon>Sordariales</taxon>
        <taxon>Sordariaceae</taxon>
        <taxon>Neurospora</taxon>
    </lineage>
</organism>
<feature type="region of interest" description="Disordered" evidence="1">
    <location>
        <begin position="101"/>
        <end position="126"/>
    </location>
</feature>
<proteinExistence type="predicted"/>
<evidence type="ECO:0000313" key="3">
    <source>
        <dbReference type="Proteomes" id="UP001278500"/>
    </source>
</evidence>
<dbReference type="GeneID" id="87862739"/>
<name>A0AAE0JF71_9PEZI</name>
<evidence type="ECO:0000313" key="2">
    <source>
        <dbReference type="EMBL" id="KAK3345224.1"/>
    </source>
</evidence>
<comment type="caution">
    <text evidence="2">The sequence shown here is derived from an EMBL/GenBank/DDBJ whole genome shotgun (WGS) entry which is preliminary data.</text>
</comment>
<reference evidence="2" key="2">
    <citation type="submission" date="2023-06" db="EMBL/GenBank/DDBJ databases">
        <authorList>
            <consortium name="Lawrence Berkeley National Laboratory"/>
            <person name="Haridas S."/>
            <person name="Hensen N."/>
            <person name="Bonometti L."/>
            <person name="Westerberg I."/>
            <person name="Brannstrom I.O."/>
            <person name="Guillou S."/>
            <person name="Cros-Aarteil S."/>
            <person name="Calhoun S."/>
            <person name="Kuo A."/>
            <person name="Mondo S."/>
            <person name="Pangilinan J."/>
            <person name="Riley R."/>
            <person name="Labutti K."/>
            <person name="Andreopoulos B."/>
            <person name="Lipzen A."/>
            <person name="Chen C."/>
            <person name="Yanf M."/>
            <person name="Daum C."/>
            <person name="Ng V."/>
            <person name="Clum A."/>
            <person name="Steindorff A."/>
            <person name="Ohm R."/>
            <person name="Martin F."/>
            <person name="Silar P."/>
            <person name="Natvig D."/>
            <person name="Lalanne C."/>
            <person name="Gautier V."/>
            <person name="Ament-Velasquez S.L."/>
            <person name="Kruys A."/>
            <person name="Hutchinson M.I."/>
            <person name="Powell A.J."/>
            <person name="Barry K."/>
            <person name="Miller A.N."/>
            <person name="Grigoriev I.V."/>
            <person name="Debuchy R."/>
            <person name="Gladieux P."/>
            <person name="Thoren M.H."/>
            <person name="Johannesson H."/>
        </authorList>
    </citation>
    <scope>NUCLEOTIDE SEQUENCE</scope>
    <source>
        <strain evidence="2">CBS 560.94</strain>
    </source>
</reference>
<keyword evidence="3" id="KW-1185">Reference proteome</keyword>
<dbReference type="AlphaFoldDB" id="A0AAE0JF71"/>
<accession>A0AAE0JF71</accession>
<sequence length="126" mass="13851">MPRMPLSKGPPLPLHNPCEAEQVLQRRPSCIQLELARDPALSACKASMLNFLTPARMAEWQGREEVTTSCPQQSNHQACFSNTHLTRADVAGTHLMAHGALGQVPGLPGDPVRRRGRERSAFTNNM</sequence>
<dbReference type="Proteomes" id="UP001278500">
    <property type="component" value="Unassembled WGS sequence"/>
</dbReference>
<reference evidence="2" key="1">
    <citation type="journal article" date="2023" name="Mol. Phylogenet. Evol.">
        <title>Genome-scale phylogeny and comparative genomics of the fungal order Sordariales.</title>
        <authorList>
            <person name="Hensen N."/>
            <person name="Bonometti L."/>
            <person name="Westerberg I."/>
            <person name="Brannstrom I.O."/>
            <person name="Guillou S."/>
            <person name="Cros-Aarteil S."/>
            <person name="Calhoun S."/>
            <person name="Haridas S."/>
            <person name="Kuo A."/>
            <person name="Mondo S."/>
            <person name="Pangilinan J."/>
            <person name="Riley R."/>
            <person name="LaButti K."/>
            <person name="Andreopoulos B."/>
            <person name="Lipzen A."/>
            <person name="Chen C."/>
            <person name="Yan M."/>
            <person name="Daum C."/>
            <person name="Ng V."/>
            <person name="Clum A."/>
            <person name="Steindorff A."/>
            <person name="Ohm R.A."/>
            <person name="Martin F."/>
            <person name="Silar P."/>
            <person name="Natvig D.O."/>
            <person name="Lalanne C."/>
            <person name="Gautier V."/>
            <person name="Ament-Velasquez S.L."/>
            <person name="Kruys A."/>
            <person name="Hutchinson M.I."/>
            <person name="Powell A.J."/>
            <person name="Barry K."/>
            <person name="Miller A.N."/>
            <person name="Grigoriev I.V."/>
            <person name="Debuchy R."/>
            <person name="Gladieux P."/>
            <person name="Hiltunen Thoren M."/>
            <person name="Johannesson H."/>
        </authorList>
    </citation>
    <scope>NUCLEOTIDE SEQUENCE</scope>
    <source>
        <strain evidence="2">CBS 560.94</strain>
    </source>
</reference>
<dbReference type="RefSeq" id="XP_062681837.1">
    <property type="nucleotide sequence ID" value="XM_062825585.1"/>
</dbReference>
<dbReference type="EMBL" id="JAUEPP010000004">
    <property type="protein sequence ID" value="KAK3345224.1"/>
    <property type="molecule type" value="Genomic_DNA"/>
</dbReference>
<protein>
    <submittedName>
        <fullName evidence="2">Uncharacterized protein</fullName>
    </submittedName>
</protein>